<organism evidence="2 3">
    <name type="scientific">Ceratitis capitata</name>
    <name type="common">Mediterranean fruit fly</name>
    <name type="synonym">Tephritis capitata</name>
    <dbReference type="NCBI Taxonomy" id="7213"/>
    <lineage>
        <taxon>Eukaryota</taxon>
        <taxon>Metazoa</taxon>
        <taxon>Ecdysozoa</taxon>
        <taxon>Arthropoda</taxon>
        <taxon>Hexapoda</taxon>
        <taxon>Insecta</taxon>
        <taxon>Pterygota</taxon>
        <taxon>Neoptera</taxon>
        <taxon>Endopterygota</taxon>
        <taxon>Diptera</taxon>
        <taxon>Brachycera</taxon>
        <taxon>Muscomorpha</taxon>
        <taxon>Tephritoidea</taxon>
        <taxon>Tephritidae</taxon>
        <taxon>Ceratitis</taxon>
        <taxon>Ceratitis</taxon>
    </lineage>
</organism>
<sequence>MTIFNIHVCTCVIKFYVQPKMAEWHSLPTFVAYFANILMKREKKQRHETAATQQKATSLVLLVVVLIMAAVEYPLMPTNSFARLLRQAAMPIDTNG</sequence>
<gene>
    <name evidence="2" type="ORF">CCAP1982_LOCUS12042</name>
</gene>
<evidence type="ECO:0000313" key="2">
    <source>
        <dbReference type="EMBL" id="CAD7003594.1"/>
    </source>
</evidence>
<name>A0A811UY18_CERCA</name>
<reference evidence="2" key="1">
    <citation type="submission" date="2020-11" db="EMBL/GenBank/DDBJ databases">
        <authorList>
            <person name="Whitehead M."/>
        </authorList>
    </citation>
    <scope>NUCLEOTIDE SEQUENCE</scope>
    <source>
        <strain evidence="2">EGII</strain>
    </source>
</reference>
<dbReference type="Proteomes" id="UP000606786">
    <property type="component" value="Unassembled WGS sequence"/>
</dbReference>
<proteinExistence type="predicted"/>
<dbReference type="AlphaFoldDB" id="A0A811UY18"/>
<evidence type="ECO:0000313" key="3">
    <source>
        <dbReference type="Proteomes" id="UP000606786"/>
    </source>
</evidence>
<accession>A0A811UY18</accession>
<keyword evidence="1" id="KW-0472">Membrane</keyword>
<evidence type="ECO:0000256" key="1">
    <source>
        <dbReference type="SAM" id="Phobius"/>
    </source>
</evidence>
<feature type="transmembrane region" description="Helical" evidence="1">
    <location>
        <begin position="59"/>
        <end position="76"/>
    </location>
</feature>
<keyword evidence="1" id="KW-0812">Transmembrane</keyword>
<keyword evidence="3" id="KW-1185">Reference proteome</keyword>
<comment type="caution">
    <text evidence="2">The sequence shown here is derived from an EMBL/GenBank/DDBJ whole genome shotgun (WGS) entry which is preliminary data.</text>
</comment>
<keyword evidence="1" id="KW-1133">Transmembrane helix</keyword>
<protein>
    <submittedName>
        <fullName evidence="2">(Mediterranean fruit fly) hypothetical protein</fullName>
    </submittedName>
</protein>
<dbReference type="EMBL" id="CAJHJT010000034">
    <property type="protein sequence ID" value="CAD7003594.1"/>
    <property type="molecule type" value="Genomic_DNA"/>
</dbReference>